<gene>
    <name evidence="2" type="ORF">LQ327_07880</name>
</gene>
<dbReference type="PROSITE" id="PS51257">
    <property type="entry name" value="PROKAR_LIPOPROTEIN"/>
    <property type="match status" value="1"/>
</dbReference>
<reference evidence="2 3" key="1">
    <citation type="submission" date="2021-11" db="EMBL/GenBank/DDBJ databases">
        <title>Draft genome sequence of Actinomycetospora sp. SF1 isolated from the rhizosphere soil.</title>
        <authorList>
            <person name="Duangmal K."/>
            <person name="Chantavorakit T."/>
        </authorList>
    </citation>
    <scope>NUCLEOTIDE SEQUENCE [LARGE SCALE GENOMIC DNA]</scope>
    <source>
        <strain evidence="2 3">TBRC 5722</strain>
    </source>
</reference>
<dbReference type="EMBL" id="JAJNDB010000001">
    <property type="protein sequence ID" value="MCD2193304.1"/>
    <property type="molecule type" value="Genomic_DNA"/>
</dbReference>
<dbReference type="InterPro" id="IPR025975">
    <property type="entry name" value="Polysacc_lyase"/>
</dbReference>
<protein>
    <submittedName>
        <fullName evidence="2">Polysaccharide lyase</fullName>
    </submittedName>
</protein>
<dbReference type="RefSeq" id="WP_230731231.1">
    <property type="nucleotide sequence ID" value="NZ_JAJNDB010000001.1"/>
</dbReference>
<proteinExistence type="predicted"/>
<evidence type="ECO:0000313" key="3">
    <source>
        <dbReference type="Proteomes" id="UP001199469"/>
    </source>
</evidence>
<feature type="region of interest" description="Disordered" evidence="1">
    <location>
        <begin position="32"/>
        <end position="66"/>
    </location>
</feature>
<dbReference type="GO" id="GO:0016829">
    <property type="term" value="F:lyase activity"/>
    <property type="evidence" value="ECO:0007669"/>
    <property type="project" value="UniProtKB-KW"/>
</dbReference>
<accession>A0ABS8P4X9</accession>
<organism evidence="2 3">
    <name type="scientific">Actinomycetospora endophytica</name>
    <dbReference type="NCBI Taxonomy" id="2291215"/>
    <lineage>
        <taxon>Bacteria</taxon>
        <taxon>Bacillati</taxon>
        <taxon>Actinomycetota</taxon>
        <taxon>Actinomycetes</taxon>
        <taxon>Pseudonocardiales</taxon>
        <taxon>Pseudonocardiaceae</taxon>
        <taxon>Actinomycetospora</taxon>
    </lineage>
</organism>
<evidence type="ECO:0000256" key="1">
    <source>
        <dbReference type="SAM" id="MobiDB-lite"/>
    </source>
</evidence>
<keyword evidence="2" id="KW-0456">Lyase</keyword>
<dbReference type="Pfam" id="PF14099">
    <property type="entry name" value="Polysacc_lyase"/>
    <property type="match status" value="1"/>
</dbReference>
<evidence type="ECO:0000313" key="2">
    <source>
        <dbReference type="EMBL" id="MCD2193304.1"/>
    </source>
</evidence>
<feature type="compositionally biased region" description="Low complexity" evidence="1">
    <location>
        <begin position="38"/>
        <end position="51"/>
    </location>
</feature>
<dbReference type="Proteomes" id="UP001199469">
    <property type="component" value="Unassembled WGS sequence"/>
</dbReference>
<dbReference type="Gene3D" id="2.60.120.200">
    <property type="match status" value="1"/>
</dbReference>
<keyword evidence="3" id="KW-1185">Reference proteome</keyword>
<sequence>MRTSTGTRIHGLLGLAVSVLLVAGVVVGCSGSGGSGSGSPASTATGSAPPLTGAPDPASVPAPLWQANLSGPNPLANFRNTPYNNDGAPAPEIVDAPGVTGAKAVRYTVPGGGKRTELEPQIDSYKEGDDAYFGFAWNLPDDFPVNADGWQVVAQWKNDGDGSPPIEVKVDHGQFVLDGGAGGDDPGANYFSVPIGPAVVGQQTDIVLHVKFSTDPKKAQVDVWMNGQQRINAYRPPGGTRYQDEDSYLKTGIYRDTAINQSATLYLIDARVARSYDSAAALVGPKG</sequence>
<comment type="caution">
    <text evidence="2">The sequence shown here is derived from an EMBL/GenBank/DDBJ whole genome shotgun (WGS) entry which is preliminary data.</text>
</comment>
<name>A0ABS8P4X9_9PSEU</name>